<comment type="caution">
    <text evidence="4">The sequence shown here is derived from an EMBL/GenBank/DDBJ whole genome shotgun (WGS) entry which is preliminary data.</text>
</comment>
<evidence type="ECO:0000256" key="1">
    <source>
        <dbReference type="SAM" id="MobiDB-lite"/>
    </source>
</evidence>
<dbReference type="Proteomes" id="UP000266302">
    <property type="component" value="Unassembled WGS sequence"/>
</dbReference>
<evidence type="ECO:0000259" key="3">
    <source>
        <dbReference type="Pfam" id="PF13239"/>
    </source>
</evidence>
<keyword evidence="2" id="KW-0812">Transmembrane</keyword>
<reference evidence="4 5" key="1">
    <citation type="submission" date="2018-09" db="EMBL/GenBank/DDBJ databases">
        <title>Draft genome of Simplicispira sp. NY-02.</title>
        <authorList>
            <person name="Im W.T."/>
        </authorList>
    </citation>
    <scope>NUCLEOTIDE SEQUENCE [LARGE SCALE GENOMIC DNA]</scope>
    <source>
        <strain evidence="4 5">NY-02</strain>
    </source>
</reference>
<evidence type="ECO:0000313" key="5">
    <source>
        <dbReference type="Proteomes" id="UP000266302"/>
    </source>
</evidence>
<sequence>MKADFAPGAPRPNTRPCLKSPMPTPLSPETIEQLARRRAGAKLGWYLHALVFILVNLGLFALSRHGFGSRPWSVFPLLGWGLGLALHGISVFVLGTGSSLRERMVQKERERLQRQRDGH</sequence>
<gene>
    <name evidence="4" type="ORF">D3F03_06845</name>
</gene>
<feature type="region of interest" description="Disordered" evidence="1">
    <location>
        <begin position="1"/>
        <end position="26"/>
    </location>
</feature>
<proteinExistence type="predicted"/>
<keyword evidence="2" id="KW-0472">Membrane</keyword>
<dbReference type="EMBL" id="QXJC01000003">
    <property type="protein sequence ID" value="RID97999.1"/>
    <property type="molecule type" value="Genomic_DNA"/>
</dbReference>
<protein>
    <recommendedName>
        <fullName evidence="3">2TM domain-containing protein</fullName>
    </recommendedName>
</protein>
<dbReference type="OrthoDB" id="21915at2"/>
<accession>A0A398C4R1</accession>
<keyword evidence="5" id="KW-1185">Reference proteome</keyword>
<dbReference type="AlphaFoldDB" id="A0A398C4R1"/>
<feature type="transmembrane region" description="Helical" evidence="2">
    <location>
        <begin position="43"/>
        <end position="62"/>
    </location>
</feature>
<name>A0A398C4R1_9BURK</name>
<feature type="transmembrane region" description="Helical" evidence="2">
    <location>
        <begin position="74"/>
        <end position="94"/>
    </location>
</feature>
<keyword evidence="2" id="KW-1133">Transmembrane helix</keyword>
<dbReference type="Pfam" id="PF13239">
    <property type="entry name" value="2TM"/>
    <property type="match status" value="1"/>
</dbReference>
<evidence type="ECO:0000256" key="2">
    <source>
        <dbReference type="SAM" id="Phobius"/>
    </source>
</evidence>
<organism evidence="4 5">
    <name type="scientific">Simplicispira hankyongi</name>
    <dbReference type="NCBI Taxonomy" id="2315688"/>
    <lineage>
        <taxon>Bacteria</taxon>
        <taxon>Pseudomonadati</taxon>
        <taxon>Pseudomonadota</taxon>
        <taxon>Betaproteobacteria</taxon>
        <taxon>Burkholderiales</taxon>
        <taxon>Comamonadaceae</taxon>
        <taxon>Simplicispira</taxon>
    </lineage>
</organism>
<feature type="domain" description="2TM" evidence="3">
    <location>
        <begin position="34"/>
        <end position="108"/>
    </location>
</feature>
<dbReference type="InterPro" id="IPR025698">
    <property type="entry name" value="2TM_dom"/>
</dbReference>
<evidence type="ECO:0000313" key="4">
    <source>
        <dbReference type="EMBL" id="RID97999.1"/>
    </source>
</evidence>